<dbReference type="InterPro" id="IPR005025">
    <property type="entry name" value="FMN_Rdtase-like_dom"/>
</dbReference>
<comment type="similarity">
    <text evidence="1">Belongs to the azoreductase type 2 family.</text>
</comment>
<feature type="domain" description="NADPH-dependent FMN reductase-like" evidence="2">
    <location>
        <begin position="1"/>
        <end position="136"/>
    </location>
</feature>
<proteinExistence type="inferred from homology"/>
<dbReference type="GO" id="GO:0005829">
    <property type="term" value="C:cytosol"/>
    <property type="evidence" value="ECO:0007669"/>
    <property type="project" value="TreeGrafter"/>
</dbReference>
<dbReference type="Gene3D" id="3.40.50.360">
    <property type="match status" value="1"/>
</dbReference>
<dbReference type="PANTHER" id="PTHR30543">
    <property type="entry name" value="CHROMATE REDUCTASE"/>
    <property type="match status" value="1"/>
</dbReference>
<name>A0A1D8JC07_9BACL</name>
<gene>
    <name evidence="3" type="ORF">BI350_00390</name>
</gene>
<dbReference type="RefSeq" id="WP_075526337.1">
    <property type="nucleotide sequence ID" value="NZ_CP017560.1"/>
</dbReference>
<dbReference type="GO" id="GO:0016491">
    <property type="term" value="F:oxidoreductase activity"/>
    <property type="evidence" value="ECO:0007669"/>
    <property type="project" value="InterPro"/>
</dbReference>
<dbReference type="SUPFAM" id="SSF52218">
    <property type="entry name" value="Flavoproteins"/>
    <property type="match status" value="1"/>
</dbReference>
<evidence type="ECO:0000313" key="3">
    <source>
        <dbReference type="EMBL" id="AOV06244.1"/>
    </source>
</evidence>
<dbReference type="EMBL" id="CP017560">
    <property type="protein sequence ID" value="AOV06244.1"/>
    <property type="molecule type" value="Genomic_DNA"/>
</dbReference>
<organism evidence="3 4">
    <name type="scientific">Sporosarcina ureilytica</name>
    <dbReference type="NCBI Taxonomy" id="298596"/>
    <lineage>
        <taxon>Bacteria</taxon>
        <taxon>Bacillati</taxon>
        <taxon>Bacillota</taxon>
        <taxon>Bacilli</taxon>
        <taxon>Bacillales</taxon>
        <taxon>Caryophanaceae</taxon>
        <taxon>Sporosarcina</taxon>
    </lineage>
</organism>
<evidence type="ECO:0000259" key="2">
    <source>
        <dbReference type="Pfam" id="PF03358"/>
    </source>
</evidence>
<dbReference type="PANTHER" id="PTHR30543:SF21">
    <property type="entry name" value="NAD(P)H-DEPENDENT FMN REDUCTASE LOT6"/>
    <property type="match status" value="1"/>
</dbReference>
<protein>
    <submittedName>
        <fullName evidence="3">NADPH-dependent FMN reductase</fullName>
    </submittedName>
</protein>
<dbReference type="InterPro" id="IPR029039">
    <property type="entry name" value="Flavoprotein-like_sf"/>
</dbReference>
<dbReference type="GO" id="GO:0010181">
    <property type="term" value="F:FMN binding"/>
    <property type="evidence" value="ECO:0007669"/>
    <property type="project" value="TreeGrafter"/>
</dbReference>
<reference evidence="3 4" key="1">
    <citation type="submission" date="2016-09" db="EMBL/GenBank/DDBJ databases">
        <title>Complete genome sequence of the Lysinibacillus sphaericus LMG 22257, a specie of Bacillus with ureolytic activity that can effectively biodeposit calcium carbonate.</title>
        <authorList>
            <person name="Yan W."/>
        </authorList>
    </citation>
    <scope>NUCLEOTIDE SEQUENCE [LARGE SCALE GENOMIC DNA]</scope>
    <source>
        <strain evidence="3 4">LMG 22257</strain>
    </source>
</reference>
<dbReference type="Pfam" id="PF03358">
    <property type="entry name" value="FMN_red"/>
    <property type="match status" value="1"/>
</dbReference>
<sequence>MKVVALIGSLREDSYNRQLIETIEKRYHTMFNLEIAPIGKLPFYNEDEEMYPPKEVEQFKKMIEGADAVFISTPEFNWSISGVLKNALDWLSRVDKPIAKKPVLLMGVSQGGLGTIRAQLHARQILTSVGAVMMPAAGNEMLIGGAGQKFENGELTHEVTLQFIDEVMERFMEFVKTEQDQ</sequence>
<dbReference type="KEGG" id="surl:BI350_00390"/>
<evidence type="ECO:0000256" key="1">
    <source>
        <dbReference type="ARBA" id="ARBA00009428"/>
    </source>
</evidence>
<dbReference type="InterPro" id="IPR050712">
    <property type="entry name" value="NAD(P)H-dep_reductase"/>
</dbReference>
<evidence type="ECO:0000313" key="4">
    <source>
        <dbReference type="Proteomes" id="UP000185746"/>
    </source>
</evidence>
<dbReference type="Proteomes" id="UP000185746">
    <property type="component" value="Chromosome"/>
</dbReference>
<dbReference type="AlphaFoldDB" id="A0A1D8JC07"/>
<accession>A0A1D8JC07</accession>
<keyword evidence="4" id="KW-1185">Reference proteome</keyword>